<evidence type="ECO:0000256" key="1">
    <source>
        <dbReference type="SAM" id="MobiDB-lite"/>
    </source>
</evidence>
<protein>
    <submittedName>
        <fullName evidence="2">Uncharacterized protein</fullName>
    </submittedName>
</protein>
<gene>
    <name evidence="2" type="ORF">KL86DYS2_13144</name>
</gene>
<evidence type="ECO:0000313" key="2">
    <source>
        <dbReference type="EMBL" id="SBW07327.1"/>
    </source>
</evidence>
<feature type="region of interest" description="Disordered" evidence="1">
    <location>
        <begin position="678"/>
        <end position="702"/>
    </location>
</feature>
<name>A0A212K6S5_9BACT</name>
<reference evidence="2" key="1">
    <citation type="submission" date="2016-04" db="EMBL/GenBank/DDBJ databases">
        <authorList>
            <person name="Evans L.H."/>
            <person name="Alamgir A."/>
            <person name="Owens N."/>
            <person name="Weber N.D."/>
            <person name="Virtaneva K."/>
            <person name="Barbian K."/>
            <person name="Babar A."/>
            <person name="Rosenke K."/>
        </authorList>
    </citation>
    <scope>NUCLEOTIDE SEQUENCE</scope>
    <source>
        <strain evidence="2">86-2</strain>
    </source>
</reference>
<sequence>MSIELYIKNRLCDINSPESLGIRLKRQFINPAELSVKDAQMSYEITLPATPNNNEIFSHVNVEEVQGKFRIYEDARLYVDGILILDGKFRLSEITQDSYKGNLGVPAPLTAKDIFGETMMNQAGKWLIPFTGVDDITRYNTGVHDKSVYGEISPCIFPLVLYGLLPKDTNNKNITDEFKVTLDDSVLLDIKDIPPSVNCIHMLKQIFKNADYTLTGDALNDERINNLYVSYKNPEEFRMVWSASRMRIKGTWGNYMEDNINKKETQYDTLEKAGTNLMSINTDLFYSQNIKVSEREDPGDNISVEDSRVAKVVKMVVPEDGLYKLDFDVNLAIKSASLSTDRGPQIIPGTFGSAMYEVKVLRYTEGTFLPKQHFDNSFYQNNLNQKEGQSGNKYPKPHEVTFIDPKQNLNMICGFSWGGESSSYSTYKNPTVTDGVQHNPIAISGGESWSHHLAEDTVKERFYSAVKSTGYIYEDGTEASLFKVELENAPATKTARSTGTATGHISQIVWLNAGERIALVSTSTYEKSSRGWNNHSIEFDLSLTPFSPYRSWLTVDKNGSSKPGIPMNWNDPASFDEGNLNLTNFLPNGIKINDWIDNFCKAYNLKLIHKGDINFELRIKGNEIVQSLDNIIDIDRYANIRQHRNESLKLPYMYELGFTIDTNEEGYYRTMKNKIDENTGRETDEKLTNSGNSGGGQYYTGSNETNKITQTSTFSYNWYRRLLDSKGEFLIEVPIISEYEAWDGDYAEMLKKRYYDKAQRFWYKSGIFNIETIKHRNVQVALVSNEYNDIYKMILDYENKPDSIMKNFFFLLDNSNDYTIIDCILSAEEYKNLNKSLIRFNGDLYNVAEIDGYDPLGKNQATLKLIRKIT</sequence>
<proteinExistence type="predicted"/>
<organism evidence="2">
    <name type="scientific">uncultured Dysgonomonas sp</name>
    <dbReference type="NCBI Taxonomy" id="206096"/>
    <lineage>
        <taxon>Bacteria</taxon>
        <taxon>Pseudomonadati</taxon>
        <taxon>Bacteroidota</taxon>
        <taxon>Bacteroidia</taxon>
        <taxon>Bacteroidales</taxon>
        <taxon>Dysgonomonadaceae</taxon>
        <taxon>Dysgonomonas</taxon>
        <taxon>environmental samples</taxon>
    </lineage>
</organism>
<dbReference type="RefSeq" id="WP_296951615.1">
    <property type="nucleotide sequence ID" value="NZ_LT599021.1"/>
</dbReference>
<dbReference type="AlphaFoldDB" id="A0A212K6S5"/>
<accession>A0A212K6S5</accession>
<dbReference type="EMBL" id="FLUL01000001">
    <property type="protein sequence ID" value="SBW07327.1"/>
    <property type="molecule type" value="Genomic_DNA"/>
</dbReference>
<feature type="compositionally biased region" description="Basic and acidic residues" evidence="1">
    <location>
        <begin position="678"/>
        <end position="687"/>
    </location>
</feature>